<evidence type="ECO:0000313" key="1">
    <source>
        <dbReference type="EMBL" id="KAF7804971.1"/>
    </source>
</evidence>
<dbReference type="AlphaFoldDB" id="A0A834SKC0"/>
<dbReference type="Proteomes" id="UP000634136">
    <property type="component" value="Unassembled WGS sequence"/>
</dbReference>
<sequence>MRRLGMKGAWFGEVEGIGDEAILEMRMMMMAHFLQIQRSSEREGNTQATIAPLLYPKL</sequence>
<reference evidence="1" key="1">
    <citation type="submission" date="2020-09" db="EMBL/GenBank/DDBJ databases">
        <title>Genome-Enabled Discovery of Anthraquinone Biosynthesis in Senna tora.</title>
        <authorList>
            <person name="Kang S.-H."/>
            <person name="Pandey R.P."/>
            <person name="Lee C.-M."/>
            <person name="Sim J.-S."/>
            <person name="Jeong J.-T."/>
            <person name="Choi B.-S."/>
            <person name="Jung M."/>
            <person name="Ginzburg D."/>
            <person name="Zhao K."/>
            <person name="Won S.Y."/>
            <person name="Oh T.-J."/>
            <person name="Yu Y."/>
            <person name="Kim N.-H."/>
            <person name="Lee O.R."/>
            <person name="Lee T.-H."/>
            <person name="Bashyal P."/>
            <person name="Kim T.-S."/>
            <person name="Lee W.-H."/>
            <person name="Kawkins C."/>
            <person name="Kim C.-K."/>
            <person name="Kim J.S."/>
            <person name="Ahn B.O."/>
            <person name="Rhee S.Y."/>
            <person name="Sohng J.K."/>
        </authorList>
    </citation>
    <scope>NUCLEOTIDE SEQUENCE</scope>
    <source>
        <tissue evidence="1">Leaf</tissue>
    </source>
</reference>
<accession>A0A834SKC0</accession>
<name>A0A834SKC0_9FABA</name>
<keyword evidence="2" id="KW-1185">Reference proteome</keyword>
<dbReference type="EMBL" id="JAAIUW010000013">
    <property type="protein sequence ID" value="KAF7804971.1"/>
    <property type="molecule type" value="Genomic_DNA"/>
</dbReference>
<evidence type="ECO:0000313" key="2">
    <source>
        <dbReference type="Proteomes" id="UP000634136"/>
    </source>
</evidence>
<organism evidence="1 2">
    <name type="scientific">Senna tora</name>
    <dbReference type="NCBI Taxonomy" id="362788"/>
    <lineage>
        <taxon>Eukaryota</taxon>
        <taxon>Viridiplantae</taxon>
        <taxon>Streptophyta</taxon>
        <taxon>Embryophyta</taxon>
        <taxon>Tracheophyta</taxon>
        <taxon>Spermatophyta</taxon>
        <taxon>Magnoliopsida</taxon>
        <taxon>eudicotyledons</taxon>
        <taxon>Gunneridae</taxon>
        <taxon>Pentapetalae</taxon>
        <taxon>rosids</taxon>
        <taxon>fabids</taxon>
        <taxon>Fabales</taxon>
        <taxon>Fabaceae</taxon>
        <taxon>Caesalpinioideae</taxon>
        <taxon>Cassia clade</taxon>
        <taxon>Senna</taxon>
    </lineage>
</organism>
<proteinExistence type="predicted"/>
<gene>
    <name evidence="1" type="ORF">G2W53_044082</name>
</gene>
<comment type="caution">
    <text evidence="1">The sequence shown here is derived from an EMBL/GenBank/DDBJ whole genome shotgun (WGS) entry which is preliminary data.</text>
</comment>
<protein>
    <submittedName>
        <fullName evidence="1">Uncharacterized protein</fullName>
    </submittedName>
</protein>